<dbReference type="Pfam" id="PF00023">
    <property type="entry name" value="Ank"/>
    <property type="match status" value="1"/>
</dbReference>
<dbReference type="Pfam" id="PF12796">
    <property type="entry name" value="Ank_2"/>
    <property type="match status" value="2"/>
</dbReference>
<evidence type="ECO:0000313" key="5">
    <source>
        <dbReference type="EMBL" id="QEI08203.1"/>
    </source>
</evidence>
<evidence type="ECO:0000313" key="6">
    <source>
        <dbReference type="Proteomes" id="UP000325161"/>
    </source>
</evidence>
<dbReference type="InterPro" id="IPR036770">
    <property type="entry name" value="Ankyrin_rpt-contain_sf"/>
</dbReference>
<dbReference type="Proteomes" id="UP000325161">
    <property type="component" value="Chromosome"/>
</dbReference>
<dbReference type="OrthoDB" id="9180058at2"/>
<dbReference type="KEGG" id="pacr:FXN63_21940"/>
<keyword evidence="2 3" id="KW-0040">ANK repeat</keyword>
<feature type="repeat" description="ANK" evidence="3">
    <location>
        <begin position="673"/>
        <end position="706"/>
    </location>
</feature>
<evidence type="ECO:0000256" key="4">
    <source>
        <dbReference type="SAM" id="MobiDB-lite"/>
    </source>
</evidence>
<protein>
    <submittedName>
        <fullName evidence="5">Uncharacterized protein</fullName>
    </submittedName>
</protein>
<gene>
    <name evidence="5" type="ORF">FXN63_21940</name>
</gene>
<dbReference type="Gene3D" id="1.25.40.20">
    <property type="entry name" value="Ankyrin repeat-containing domain"/>
    <property type="match status" value="2"/>
</dbReference>
<keyword evidence="1" id="KW-0677">Repeat</keyword>
<dbReference type="AlphaFoldDB" id="A0A5C0B3D7"/>
<keyword evidence="6" id="KW-1185">Reference proteome</keyword>
<feature type="repeat" description="ANK" evidence="3">
    <location>
        <begin position="344"/>
        <end position="376"/>
    </location>
</feature>
<dbReference type="PANTHER" id="PTHR24171">
    <property type="entry name" value="ANKYRIN REPEAT DOMAIN-CONTAINING PROTEIN 39-RELATED"/>
    <property type="match status" value="1"/>
</dbReference>
<organism evidence="5 6">
    <name type="scientific">Pigmentiphaga aceris</name>
    <dbReference type="NCBI Taxonomy" id="1940612"/>
    <lineage>
        <taxon>Bacteria</taxon>
        <taxon>Pseudomonadati</taxon>
        <taxon>Pseudomonadota</taxon>
        <taxon>Betaproteobacteria</taxon>
        <taxon>Burkholderiales</taxon>
        <taxon>Alcaligenaceae</taxon>
        <taxon>Pigmentiphaga</taxon>
    </lineage>
</organism>
<name>A0A5C0B3D7_9BURK</name>
<feature type="region of interest" description="Disordered" evidence="4">
    <location>
        <begin position="725"/>
        <end position="746"/>
    </location>
</feature>
<evidence type="ECO:0000256" key="1">
    <source>
        <dbReference type="ARBA" id="ARBA00022737"/>
    </source>
</evidence>
<sequence>MCIADWKAADSRNCEARKMTLMTIANSQRRVLLQLAAGLVLTGGLSACSRSTPRMTDAQWDELKANLRWMEGIAKKGGWRLTPLSIAPPASGGELLSLQAAMGKPLPPQLRALLERSSCVTFGWSIPSVQHPLEQLELPTGSANYNAVWDIDHIRSQAVPGFRGWVGSLQREDLASLAGRPAKWDQQFPFYSLVNGDMVTIDVSKEDGPQPVRYFSHELDMLHGMEIAPDLFTFVTEMSRLGMGGTEWASWMPFGRADGDTYYLRADSEGGKRWRAWLERDPADVGPDEPPPSIVAETQAERDLLHAARADDLPGVERAIAAGPRLDVVNDTDWFFENQTWDEEFCTALNYAVRHDNLPMIQLLVNKGATINTRRLPMDDAVQLGSLETVRWLIEKGSRVNGWKAQRHWPLHLLVEQRYRSVAPSKAELEQRIRAEQERSDARSQSKVLSSADMIQMREEMRASEIKHLTDRYASPATYEGMLDALLKAGAEPDARWDNSTTILMRADMVAAEYLLRYGADIHAQDSAGYTVLHYARSAELIRLFAAHGADVNMLAVSRGREAGEYGYTPLQGALLTAGYTSMETVLALLEVGADPLIRSADGLNSLFFCSRIEPFDLMMSKGLDPLEKAPGGMTLLHHRMSQSPPRTIFPEEVAFMDRLLGLGIPINVLDDQGRTPLHLAADRAVFPADVDLLVARGADRTIRDKAGKLPVDYAEFAEPEIRRALMPDGMKGKEGTEGRKKADKQ</sequence>
<dbReference type="SMART" id="SM00248">
    <property type="entry name" value="ANK"/>
    <property type="match status" value="5"/>
</dbReference>
<dbReference type="EMBL" id="CP043046">
    <property type="protein sequence ID" value="QEI08203.1"/>
    <property type="molecule type" value="Genomic_DNA"/>
</dbReference>
<evidence type="ECO:0000256" key="2">
    <source>
        <dbReference type="ARBA" id="ARBA00023043"/>
    </source>
</evidence>
<dbReference type="SUPFAM" id="SSF48403">
    <property type="entry name" value="Ankyrin repeat"/>
    <property type="match status" value="1"/>
</dbReference>
<evidence type="ECO:0000256" key="3">
    <source>
        <dbReference type="PROSITE-ProRule" id="PRU00023"/>
    </source>
</evidence>
<dbReference type="PROSITE" id="PS50088">
    <property type="entry name" value="ANK_REPEAT"/>
    <property type="match status" value="2"/>
</dbReference>
<proteinExistence type="predicted"/>
<dbReference type="SUPFAM" id="SSF160631">
    <property type="entry name" value="SMI1/KNR4-like"/>
    <property type="match status" value="1"/>
</dbReference>
<dbReference type="InterPro" id="IPR037883">
    <property type="entry name" value="Knr4/Smi1-like_sf"/>
</dbReference>
<dbReference type="PROSITE" id="PS50297">
    <property type="entry name" value="ANK_REP_REGION"/>
    <property type="match status" value="2"/>
</dbReference>
<accession>A0A5C0B3D7</accession>
<reference evidence="5 6" key="1">
    <citation type="submission" date="2019-08" db="EMBL/GenBank/DDBJ databases">
        <title>Amphibian skin-associated Pigmentiphaga: genome sequence and occurrence across geography and hosts.</title>
        <authorList>
            <person name="Bletz M.C."/>
            <person name="Bunk B."/>
            <person name="Sproeer C."/>
            <person name="Biwer P."/>
            <person name="Reiter S."/>
            <person name="Rabemananjara F.C.E."/>
            <person name="Schulz S."/>
            <person name="Overmann J."/>
            <person name="Vences M."/>
        </authorList>
    </citation>
    <scope>NUCLEOTIDE SEQUENCE [LARGE SCALE GENOMIC DNA]</scope>
    <source>
        <strain evidence="5 6">Mada1488</strain>
    </source>
</reference>
<dbReference type="InterPro" id="IPR002110">
    <property type="entry name" value="Ankyrin_rpt"/>
</dbReference>